<name>A0A9P6JP99_9AGAR</name>
<reference evidence="2" key="1">
    <citation type="submission" date="2020-11" db="EMBL/GenBank/DDBJ databases">
        <authorList>
            <consortium name="DOE Joint Genome Institute"/>
            <person name="Ahrendt S."/>
            <person name="Riley R."/>
            <person name="Andreopoulos W."/>
            <person name="Labutti K."/>
            <person name="Pangilinan J."/>
            <person name="Ruiz-Duenas F.J."/>
            <person name="Barrasa J.M."/>
            <person name="Sanchez-Garcia M."/>
            <person name="Camarero S."/>
            <person name="Miyauchi S."/>
            <person name="Serrano A."/>
            <person name="Linde D."/>
            <person name="Babiker R."/>
            <person name="Drula E."/>
            <person name="Ayuso-Fernandez I."/>
            <person name="Pacheco R."/>
            <person name="Padilla G."/>
            <person name="Ferreira P."/>
            <person name="Barriuso J."/>
            <person name="Kellner H."/>
            <person name="Castanera R."/>
            <person name="Alfaro M."/>
            <person name="Ramirez L."/>
            <person name="Pisabarro A.G."/>
            <person name="Kuo A."/>
            <person name="Tritt A."/>
            <person name="Lipzen A."/>
            <person name="He G."/>
            <person name="Yan M."/>
            <person name="Ng V."/>
            <person name="Cullen D."/>
            <person name="Martin F."/>
            <person name="Rosso M.-N."/>
            <person name="Henrissat B."/>
            <person name="Hibbett D."/>
            <person name="Martinez A.T."/>
            <person name="Grigoriev I.V."/>
        </authorList>
    </citation>
    <scope>NUCLEOTIDE SEQUENCE</scope>
    <source>
        <strain evidence="2">CBS 506.95</strain>
    </source>
</reference>
<sequence>MALRVWRNTDILIFQTSAALSDWTIFLFYAVPLGVARKLYTGTVGQELLLFPSNLMNPKMFQLRQWILMSISFFLEQYSHQYDKPEVRCRSMSSNRSPCSSWRRWLAAGLIFSTAHSSTHLKFRSSNVTESTIQSSHILSRLFWHRKYKLNRIA</sequence>
<proteinExistence type="predicted"/>
<feature type="transmembrane region" description="Helical" evidence="1">
    <location>
        <begin position="12"/>
        <end position="31"/>
    </location>
</feature>
<organism evidence="2 3">
    <name type="scientific">Crepidotus variabilis</name>
    <dbReference type="NCBI Taxonomy" id="179855"/>
    <lineage>
        <taxon>Eukaryota</taxon>
        <taxon>Fungi</taxon>
        <taxon>Dikarya</taxon>
        <taxon>Basidiomycota</taxon>
        <taxon>Agaricomycotina</taxon>
        <taxon>Agaricomycetes</taxon>
        <taxon>Agaricomycetidae</taxon>
        <taxon>Agaricales</taxon>
        <taxon>Agaricineae</taxon>
        <taxon>Crepidotaceae</taxon>
        <taxon>Crepidotus</taxon>
    </lineage>
</organism>
<keyword evidence="1" id="KW-1133">Transmembrane helix</keyword>
<dbReference type="AlphaFoldDB" id="A0A9P6JP99"/>
<dbReference type="Proteomes" id="UP000807306">
    <property type="component" value="Unassembled WGS sequence"/>
</dbReference>
<comment type="caution">
    <text evidence="2">The sequence shown here is derived from an EMBL/GenBank/DDBJ whole genome shotgun (WGS) entry which is preliminary data.</text>
</comment>
<accession>A0A9P6JP99</accession>
<evidence type="ECO:0000313" key="2">
    <source>
        <dbReference type="EMBL" id="KAF9528287.1"/>
    </source>
</evidence>
<protein>
    <submittedName>
        <fullName evidence="2">Uncharacterized protein</fullName>
    </submittedName>
</protein>
<dbReference type="EMBL" id="MU157854">
    <property type="protein sequence ID" value="KAF9528287.1"/>
    <property type="molecule type" value="Genomic_DNA"/>
</dbReference>
<evidence type="ECO:0000256" key="1">
    <source>
        <dbReference type="SAM" id="Phobius"/>
    </source>
</evidence>
<evidence type="ECO:0000313" key="3">
    <source>
        <dbReference type="Proteomes" id="UP000807306"/>
    </source>
</evidence>
<keyword evidence="1" id="KW-0472">Membrane</keyword>
<keyword evidence="1" id="KW-0812">Transmembrane</keyword>
<keyword evidence="3" id="KW-1185">Reference proteome</keyword>
<gene>
    <name evidence="2" type="ORF">CPB83DRAFT_354315</name>
</gene>